<evidence type="ECO:0000313" key="2">
    <source>
        <dbReference type="Proteomes" id="UP000307720"/>
    </source>
</evidence>
<dbReference type="Proteomes" id="UP000307720">
    <property type="component" value="Unassembled WGS sequence"/>
</dbReference>
<sequence length="130" mass="15365">MTEKELLQIGKNNRRMAQLKEKYRELKYDNGIGSRTQDGMPHAQSTSNTSMNSVEEMYDVELEYKELYYKNMKLIQHARSYIETIPDWVIRLILTLKYINALPEYEVAAAIGITEQECRRILIVHFNNIF</sequence>
<dbReference type="EMBL" id="SRZB01000009">
    <property type="protein sequence ID" value="TGX99195.1"/>
    <property type="molecule type" value="Genomic_DNA"/>
</dbReference>
<organism evidence="1 2">
    <name type="scientific">Hominisplanchenecus murintestinalis</name>
    <dbReference type="NCBI Taxonomy" id="2941517"/>
    <lineage>
        <taxon>Bacteria</taxon>
        <taxon>Bacillati</taxon>
        <taxon>Bacillota</taxon>
        <taxon>Clostridia</taxon>
        <taxon>Lachnospirales</taxon>
        <taxon>Lachnospiraceae</taxon>
        <taxon>Hominisplanchenecus</taxon>
    </lineage>
</organism>
<protein>
    <submittedName>
        <fullName evidence="1">Uncharacterized protein</fullName>
    </submittedName>
</protein>
<comment type="caution">
    <text evidence="1">The sequence shown here is derived from an EMBL/GenBank/DDBJ whole genome shotgun (WGS) entry which is preliminary data.</text>
</comment>
<name>A0AC61R1H8_9FIRM</name>
<reference evidence="1" key="1">
    <citation type="submission" date="2019-04" db="EMBL/GenBank/DDBJ databases">
        <title>Microbes associate with the intestines of laboratory mice.</title>
        <authorList>
            <person name="Navarre W."/>
            <person name="Wong E."/>
            <person name="Huang K."/>
            <person name="Tropini C."/>
            <person name="Ng K."/>
            <person name="Yu B."/>
        </authorList>
    </citation>
    <scope>NUCLEOTIDE SEQUENCE</scope>
    <source>
        <strain evidence="1">NM72_1-8</strain>
    </source>
</reference>
<proteinExistence type="predicted"/>
<keyword evidence="2" id="KW-1185">Reference proteome</keyword>
<evidence type="ECO:0000313" key="1">
    <source>
        <dbReference type="EMBL" id="TGX99195.1"/>
    </source>
</evidence>
<accession>A0AC61R1H8</accession>
<gene>
    <name evidence="1" type="ORF">E5357_06185</name>
</gene>